<dbReference type="RefSeq" id="WP_303496643.1">
    <property type="nucleotide sequence ID" value="NZ_CAXHZV010000003.1"/>
</dbReference>
<name>A0AAW7XFW9_9GAMM</name>
<dbReference type="EMBL" id="JAUOPG010000003">
    <property type="protein sequence ID" value="MDO6453164.1"/>
    <property type="molecule type" value="Genomic_DNA"/>
</dbReference>
<evidence type="ECO:0000313" key="2">
    <source>
        <dbReference type="EMBL" id="MDO6453164.1"/>
    </source>
</evidence>
<reference evidence="2" key="1">
    <citation type="submission" date="2023-07" db="EMBL/GenBank/DDBJ databases">
        <title>Genome content predicts the carbon catabolic preferences of heterotrophic bacteria.</title>
        <authorList>
            <person name="Gralka M."/>
        </authorList>
    </citation>
    <scope>NUCLEOTIDE SEQUENCE</scope>
    <source>
        <strain evidence="2">I2M16</strain>
    </source>
</reference>
<protein>
    <recommendedName>
        <fullName evidence="4">Thiamine pyrophosphate-binding protein</fullName>
    </recommendedName>
</protein>
<feature type="transmembrane region" description="Helical" evidence="1">
    <location>
        <begin position="27"/>
        <end position="47"/>
    </location>
</feature>
<keyword evidence="1" id="KW-0812">Transmembrane</keyword>
<proteinExistence type="predicted"/>
<keyword evidence="1" id="KW-0472">Membrane</keyword>
<dbReference type="InterPro" id="IPR016922">
    <property type="entry name" value="UCP029505"/>
</dbReference>
<organism evidence="2 3">
    <name type="scientific">Neptunomonas phycophila</name>
    <dbReference type="NCBI Taxonomy" id="1572645"/>
    <lineage>
        <taxon>Bacteria</taxon>
        <taxon>Pseudomonadati</taxon>
        <taxon>Pseudomonadota</taxon>
        <taxon>Gammaproteobacteria</taxon>
        <taxon>Oceanospirillales</taxon>
        <taxon>Oceanospirillaceae</taxon>
        <taxon>Neptunomonas</taxon>
    </lineage>
</organism>
<accession>A0AAW7XFW9</accession>
<comment type="caution">
    <text evidence="2">The sequence shown here is derived from an EMBL/GenBank/DDBJ whole genome shotgun (WGS) entry which is preliminary data.</text>
</comment>
<dbReference type="PIRSF" id="PIRSF029505">
    <property type="entry name" value="UCP029505"/>
    <property type="match status" value="1"/>
</dbReference>
<sequence length="186" mass="20652">MKTAQHTSGLSKAEQKRKRNQSLWFRWRFHLSGLLILIPLILTPFYIELMAVFRGDNGLGSHVIGAQSVGPWEVTLAEQFETPPRMNGPAGYMKVFNAALCEACITEVKAVYLRIGKPRSLRTAGALGFGSPYRLMLGIPVPENTQLDADLWLTVEGWDGSVHHATWPLAQASPATIEFLKNLQAH</sequence>
<evidence type="ECO:0000313" key="3">
    <source>
        <dbReference type="Proteomes" id="UP001169862"/>
    </source>
</evidence>
<evidence type="ECO:0008006" key="4">
    <source>
        <dbReference type="Google" id="ProtNLM"/>
    </source>
</evidence>
<keyword evidence="1" id="KW-1133">Transmembrane helix</keyword>
<dbReference type="Proteomes" id="UP001169862">
    <property type="component" value="Unassembled WGS sequence"/>
</dbReference>
<dbReference type="AlphaFoldDB" id="A0AAW7XFW9"/>
<gene>
    <name evidence="2" type="ORF">Q4490_06265</name>
</gene>
<evidence type="ECO:0000256" key="1">
    <source>
        <dbReference type="SAM" id="Phobius"/>
    </source>
</evidence>